<dbReference type="InterPro" id="IPR051465">
    <property type="entry name" value="Cell_Envelope_Struct_Comp"/>
</dbReference>
<feature type="chain" id="PRO_5047524439" evidence="1">
    <location>
        <begin position="25"/>
        <end position="484"/>
    </location>
</feature>
<feature type="domain" description="SLH" evidence="2">
    <location>
        <begin position="83"/>
        <end position="146"/>
    </location>
</feature>
<dbReference type="PANTHER" id="PTHR43308:SF5">
    <property type="entry name" value="S-LAYER PROTEIN _ PEPTIDOGLYCAN ENDO-BETA-N-ACETYLGLUCOSAMINIDASE"/>
    <property type="match status" value="1"/>
</dbReference>
<dbReference type="Proteomes" id="UP000659496">
    <property type="component" value="Unassembled WGS sequence"/>
</dbReference>
<feature type="signal peptide" evidence="1">
    <location>
        <begin position="1"/>
        <end position="24"/>
    </location>
</feature>
<dbReference type="SUPFAM" id="SSF53955">
    <property type="entry name" value="Lysozyme-like"/>
    <property type="match status" value="1"/>
</dbReference>
<dbReference type="RefSeq" id="WP_191690948.1">
    <property type="nucleotide sequence ID" value="NZ_JACSQY010000010.1"/>
</dbReference>
<dbReference type="PROSITE" id="PS51272">
    <property type="entry name" value="SLH"/>
    <property type="match status" value="3"/>
</dbReference>
<comment type="caution">
    <text evidence="3">The sequence shown here is derived from an EMBL/GenBank/DDBJ whole genome shotgun (WGS) entry which is preliminary data.</text>
</comment>
<keyword evidence="4" id="KW-1185">Reference proteome</keyword>
<dbReference type="PANTHER" id="PTHR43308">
    <property type="entry name" value="OUTER MEMBRANE PROTEIN ALPHA-RELATED"/>
    <property type="match status" value="1"/>
</dbReference>
<gene>
    <name evidence="3" type="ORF">H9659_12280</name>
</gene>
<dbReference type="EMBL" id="JACSQY010000010">
    <property type="protein sequence ID" value="MBD7909103.1"/>
    <property type="molecule type" value="Genomic_DNA"/>
</dbReference>
<dbReference type="Pfam" id="PF01464">
    <property type="entry name" value="SLT"/>
    <property type="match status" value="1"/>
</dbReference>
<evidence type="ECO:0000259" key="2">
    <source>
        <dbReference type="PROSITE" id="PS51272"/>
    </source>
</evidence>
<evidence type="ECO:0000313" key="4">
    <source>
        <dbReference type="Proteomes" id="UP000659496"/>
    </source>
</evidence>
<dbReference type="Gene3D" id="1.10.530.10">
    <property type="match status" value="1"/>
</dbReference>
<sequence>MKKIVVLLLSVSLVLLGNVEPVNAAGFSDVQSTHPFSQHMRFLYDKEIIRGFENNRFAPDNDVTRGDAALMIARTLDLKTEKRDTAFSDVSSQSAASGAIQSASEAGIINGYTDGTFRPNEVVTRGQMASFLARAFKLEEEEALSFHDVPISSSSYSDIRKVIAFGVTEGYSDGRFQPAKSLTRAQFSAFLARALNDELRLTVYVCGYDPESRENPDRQTMNCLLTKAARQAETPIPPEIVKALASVESNGWKQFTDKGEPIISNDGGIGLMQITNTAGYDVERLKYDVMYNIEAGLDFLQTNFIRTDLPKIADHDSAKLEHWYFAIMAYNGTKSVNSPFYQATGDRNLNAYQEKVYFELSKNGLLNTAIHSIQMTKEDFSYGEVTNHTIQFKKKIFDMTKEATTSKELLTSGDKVTYSGSGMRTEPNTSSKLVPTTSTDQLTILGGPVYNEPPTSKNQFVWYPAQTVKNGKKQSGFIASPYIK</sequence>
<feature type="domain" description="SLH" evidence="2">
    <location>
        <begin position="147"/>
        <end position="205"/>
    </location>
</feature>
<keyword evidence="1" id="KW-0732">Signal</keyword>
<organism evidence="3 4">
    <name type="scientific">Sporosarcina gallistercoris</name>
    <dbReference type="NCBI Taxonomy" id="2762245"/>
    <lineage>
        <taxon>Bacteria</taxon>
        <taxon>Bacillati</taxon>
        <taxon>Bacillota</taxon>
        <taxon>Bacilli</taxon>
        <taxon>Bacillales</taxon>
        <taxon>Caryophanaceae</taxon>
        <taxon>Sporosarcina</taxon>
    </lineage>
</organism>
<dbReference type="InterPro" id="IPR023346">
    <property type="entry name" value="Lysozyme-like_dom_sf"/>
</dbReference>
<protein>
    <submittedName>
        <fullName evidence="3">S-layer homology domain-containing protein</fullName>
    </submittedName>
</protein>
<evidence type="ECO:0000256" key="1">
    <source>
        <dbReference type="SAM" id="SignalP"/>
    </source>
</evidence>
<reference evidence="3 4" key="1">
    <citation type="submission" date="2020-08" db="EMBL/GenBank/DDBJ databases">
        <title>A Genomic Blueprint of the Chicken Gut Microbiome.</title>
        <authorList>
            <person name="Gilroy R."/>
            <person name="Ravi A."/>
            <person name="Getino M."/>
            <person name="Pursley I."/>
            <person name="Horton D.L."/>
            <person name="Alikhan N.-F."/>
            <person name="Baker D."/>
            <person name="Gharbi K."/>
            <person name="Hall N."/>
            <person name="Watson M."/>
            <person name="Adriaenssens E.M."/>
            <person name="Foster-Nyarko E."/>
            <person name="Jarju S."/>
            <person name="Secka A."/>
            <person name="Antonio M."/>
            <person name="Oren A."/>
            <person name="Chaudhuri R."/>
            <person name="La Ragione R.M."/>
            <person name="Hildebrand F."/>
            <person name="Pallen M.J."/>
        </authorList>
    </citation>
    <scope>NUCLEOTIDE SEQUENCE [LARGE SCALE GENOMIC DNA]</scope>
    <source>
        <strain evidence="3 4">Sa3CUA8</strain>
    </source>
</reference>
<accession>A0ABR8PLR0</accession>
<name>A0ABR8PLR0_9BACL</name>
<dbReference type="InterPro" id="IPR001119">
    <property type="entry name" value="SLH_dom"/>
</dbReference>
<feature type="domain" description="SLH" evidence="2">
    <location>
        <begin position="23"/>
        <end position="82"/>
    </location>
</feature>
<dbReference type="InterPro" id="IPR008258">
    <property type="entry name" value="Transglycosylase_SLT_dom_1"/>
</dbReference>
<dbReference type="Pfam" id="PF00395">
    <property type="entry name" value="SLH"/>
    <property type="match status" value="3"/>
</dbReference>
<evidence type="ECO:0000313" key="3">
    <source>
        <dbReference type="EMBL" id="MBD7909103.1"/>
    </source>
</evidence>
<proteinExistence type="predicted"/>